<dbReference type="SUPFAM" id="SSF51366">
    <property type="entry name" value="Ribulose-phoshate binding barrel"/>
    <property type="match status" value="1"/>
</dbReference>
<dbReference type="PANTHER" id="PTHR21381:SF3">
    <property type="entry name" value="SGC REGION PROTEIN SGCQ-RELATED"/>
    <property type="match status" value="1"/>
</dbReference>
<dbReference type="InterPro" id="IPR011060">
    <property type="entry name" value="RibuloseP-bd_barrel"/>
</dbReference>
<evidence type="ECO:0000313" key="2">
    <source>
        <dbReference type="EMBL" id="SBW09321.1"/>
    </source>
</evidence>
<proteinExistence type="inferred from homology"/>
<gene>
    <name evidence="2" type="ORF">KL86CLO1_12629</name>
</gene>
<dbReference type="InterPro" id="IPR005137">
    <property type="entry name" value="BtpA"/>
</dbReference>
<dbReference type="EMBL" id="FLUN01000001">
    <property type="protein sequence ID" value="SBW09321.1"/>
    <property type="molecule type" value="Genomic_DNA"/>
</dbReference>
<dbReference type="AlphaFoldDB" id="A0A212KCB6"/>
<comment type="similarity">
    <text evidence="1">Belongs to the BtpA family.</text>
</comment>
<dbReference type="PANTHER" id="PTHR21381">
    <property type="entry name" value="ZGC:162297"/>
    <property type="match status" value="1"/>
</dbReference>
<organism evidence="2">
    <name type="scientific">uncultured Eubacteriales bacterium</name>
    <dbReference type="NCBI Taxonomy" id="172733"/>
    <lineage>
        <taxon>Bacteria</taxon>
        <taxon>Bacillati</taxon>
        <taxon>Bacillota</taxon>
        <taxon>Clostridia</taxon>
        <taxon>Eubacteriales</taxon>
        <taxon>environmental samples</taxon>
    </lineage>
</organism>
<sequence>MLMEEHKKTFCTAKPLIGCLHMAALPGSYYADPAMTYRDHINRLKEDAKVLMGEGFDACVFANEGDRPYLSNVGPETVASYVRIATEVAETITIPYGCGVLIDPIATLAVAKAIDAKFVRTYVTGTYNGLFGWQEFNPGEIFRYQKNIEAEHVKVYTYFEPHAGTGMDQRPVEDQVDAGVMNLPIAGVLMGGPRAGLPPQASSLGRLKDRFPQVPVILGSGGRVDNIAELLGIADGVIIGTSIKKDGILWNQVDAQRAAAFVKAAAGVR</sequence>
<dbReference type="NCBIfam" id="TIGR00259">
    <property type="entry name" value="thylakoid_BtpA"/>
    <property type="match status" value="1"/>
</dbReference>
<dbReference type="Pfam" id="PF03437">
    <property type="entry name" value="BtpA"/>
    <property type="match status" value="1"/>
</dbReference>
<evidence type="ECO:0000256" key="1">
    <source>
        <dbReference type="ARBA" id="ARBA00006007"/>
    </source>
</evidence>
<name>A0A212KCB6_9FIRM</name>
<accession>A0A212KCB6</accession>
<protein>
    <recommendedName>
        <fullName evidence="3">Sgc region protein SgcQ</fullName>
    </recommendedName>
</protein>
<evidence type="ECO:0008006" key="3">
    <source>
        <dbReference type="Google" id="ProtNLM"/>
    </source>
</evidence>
<reference evidence="2" key="1">
    <citation type="submission" date="2016-04" db="EMBL/GenBank/DDBJ databases">
        <authorList>
            <person name="Evans L.H."/>
            <person name="Alamgir A."/>
            <person name="Owens N."/>
            <person name="Weber N.D."/>
            <person name="Virtaneva K."/>
            <person name="Barbian K."/>
            <person name="Babar A."/>
            <person name="Rosenke K."/>
        </authorList>
    </citation>
    <scope>NUCLEOTIDE SEQUENCE</scope>
    <source>
        <strain evidence="2">86</strain>
    </source>
</reference>
<dbReference type="PIRSF" id="PIRSF005956">
    <property type="entry name" value="BtpA"/>
    <property type="match status" value="1"/>
</dbReference>